<dbReference type="EMBL" id="JBHSMR010000013">
    <property type="protein sequence ID" value="MFC5479897.1"/>
    <property type="molecule type" value="Genomic_DNA"/>
</dbReference>
<keyword evidence="2" id="KW-1185">Reference proteome</keyword>
<dbReference type="Proteomes" id="UP001596101">
    <property type="component" value="Unassembled WGS sequence"/>
</dbReference>
<dbReference type="RefSeq" id="WP_379758221.1">
    <property type="nucleotide sequence ID" value="NZ_JBHSMR010000013.1"/>
</dbReference>
<evidence type="ECO:0000313" key="1">
    <source>
        <dbReference type="EMBL" id="MFC5479897.1"/>
    </source>
</evidence>
<comment type="caution">
    <text evidence="1">The sequence shown here is derived from an EMBL/GenBank/DDBJ whole genome shotgun (WGS) entry which is preliminary data.</text>
</comment>
<protein>
    <submittedName>
        <fullName evidence="1">Uncharacterized protein</fullName>
    </submittedName>
</protein>
<proteinExistence type="predicted"/>
<reference evidence="2" key="1">
    <citation type="journal article" date="2019" name="Int. J. Syst. Evol. Microbiol.">
        <title>The Global Catalogue of Microorganisms (GCM) 10K type strain sequencing project: providing services to taxonomists for standard genome sequencing and annotation.</title>
        <authorList>
            <consortium name="The Broad Institute Genomics Platform"/>
            <consortium name="The Broad Institute Genome Sequencing Center for Infectious Disease"/>
            <person name="Wu L."/>
            <person name="Ma J."/>
        </authorList>
    </citation>
    <scope>NUCLEOTIDE SEQUENCE [LARGE SCALE GENOMIC DNA]</scope>
    <source>
        <strain evidence="2">CCUG 43111</strain>
    </source>
</reference>
<name>A0ABW0MR74_9BURK</name>
<sequence length="101" mass="11008">MNGISIQSIVAENEDVPDVAPGPRQDCSNGLGKFDEQFHLIDCENGVEMRGVDYRITASTGEVFEGTTNANGFTERIFTIGPAKLKIEVVAFDLEGRVDDE</sequence>
<evidence type="ECO:0000313" key="2">
    <source>
        <dbReference type="Proteomes" id="UP001596101"/>
    </source>
</evidence>
<organism evidence="1 2">
    <name type="scientific">Massilia suwonensis</name>
    <dbReference type="NCBI Taxonomy" id="648895"/>
    <lineage>
        <taxon>Bacteria</taxon>
        <taxon>Pseudomonadati</taxon>
        <taxon>Pseudomonadota</taxon>
        <taxon>Betaproteobacteria</taxon>
        <taxon>Burkholderiales</taxon>
        <taxon>Oxalobacteraceae</taxon>
        <taxon>Telluria group</taxon>
        <taxon>Massilia</taxon>
    </lineage>
</organism>
<gene>
    <name evidence="1" type="ORF">ACFPQ5_16990</name>
</gene>
<accession>A0ABW0MR74</accession>